<dbReference type="GO" id="GO:0032259">
    <property type="term" value="P:methylation"/>
    <property type="evidence" value="ECO:0007669"/>
    <property type="project" value="UniProtKB-KW"/>
</dbReference>
<dbReference type="Gene3D" id="1.10.10.10">
    <property type="entry name" value="Winged helix-like DNA-binding domain superfamily/Winged helix DNA-binding domain"/>
    <property type="match status" value="1"/>
</dbReference>
<dbReference type="SUPFAM" id="SSF46785">
    <property type="entry name" value="Winged helix' DNA-binding domain"/>
    <property type="match status" value="1"/>
</dbReference>
<dbReference type="PIRSF" id="PIRSF005739">
    <property type="entry name" value="O-mtase"/>
    <property type="match status" value="1"/>
</dbReference>
<dbReference type="Gene3D" id="3.40.50.150">
    <property type="entry name" value="Vaccinia Virus protein VP39"/>
    <property type="match status" value="1"/>
</dbReference>
<dbReference type="InterPro" id="IPR036390">
    <property type="entry name" value="WH_DNA-bd_sf"/>
</dbReference>
<dbReference type="Proteomes" id="UP001304300">
    <property type="component" value="Chromosome"/>
</dbReference>
<dbReference type="Pfam" id="PF08100">
    <property type="entry name" value="Dimerisation"/>
    <property type="match status" value="1"/>
</dbReference>
<evidence type="ECO:0000256" key="3">
    <source>
        <dbReference type="ARBA" id="ARBA00022691"/>
    </source>
</evidence>
<dbReference type="Pfam" id="PF00891">
    <property type="entry name" value="Methyltransf_2"/>
    <property type="match status" value="1"/>
</dbReference>
<organism evidence="7 8">
    <name type="scientific">Rubellicoccus peritrichatus</name>
    <dbReference type="NCBI Taxonomy" id="3080537"/>
    <lineage>
        <taxon>Bacteria</taxon>
        <taxon>Pseudomonadati</taxon>
        <taxon>Verrucomicrobiota</taxon>
        <taxon>Opitutia</taxon>
        <taxon>Puniceicoccales</taxon>
        <taxon>Cerasicoccaceae</taxon>
        <taxon>Rubellicoccus</taxon>
    </lineage>
</organism>
<dbReference type="CDD" id="cd02440">
    <property type="entry name" value="AdoMet_MTases"/>
    <property type="match status" value="1"/>
</dbReference>
<feature type="domain" description="O-methyltransferase dimerisation" evidence="6">
    <location>
        <begin position="19"/>
        <end position="94"/>
    </location>
</feature>
<feature type="domain" description="O-methyltransferase C-terminal" evidence="5">
    <location>
        <begin position="144"/>
        <end position="329"/>
    </location>
</feature>
<dbReference type="EMBL" id="CP136920">
    <property type="protein sequence ID" value="WOO39534.1"/>
    <property type="molecule type" value="Genomic_DNA"/>
</dbReference>
<dbReference type="SUPFAM" id="SSF53335">
    <property type="entry name" value="S-adenosyl-L-methionine-dependent methyltransferases"/>
    <property type="match status" value="1"/>
</dbReference>
<dbReference type="InterPro" id="IPR016461">
    <property type="entry name" value="COMT-like"/>
</dbReference>
<evidence type="ECO:0000256" key="2">
    <source>
        <dbReference type="ARBA" id="ARBA00022679"/>
    </source>
</evidence>
<dbReference type="GO" id="GO:0008171">
    <property type="term" value="F:O-methyltransferase activity"/>
    <property type="evidence" value="ECO:0007669"/>
    <property type="project" value="InterPro"/>
</dbReference>
<feature type="active site" description="Proton acceptor" evidence="4">
    <location>
        <position position="258"/>
    </location>
</feature>
<evidence type="ECO:0000256" key="4">
    <source>
        <dbReference type="PIRSR" id="PIRSR005739-1"/>
    </source>
</evidence>
<protein>
    <submittedName>
        <fullName evidence="7">Methyltransferase</fullName>
    </submittedName>
</protein>
<keyword evidence="3" id="KW-0949">S-adenosyl-L-methionine</keyword>
<dbReference type="GO" id="GO:0046983">
    <property type="term" value="F:protein dimerization activity"/>
    <property type="evidence" value="ECO:0007669"/>
    <property type="project" value="InterPro"/>
</dbReference>
<evidence type="ECO:0000259" key="6">
    <source>
        <dbReference type="Pfam" id="PF08100"/>
    </source>
</evidence>
<keyword evidence="8" id="KW-1185">Reference proteome</keyword>
<keyword evidence="2" id="KW-0808">Transferase</keyword>
<dbReference type="AlphaFoldDB" id="A0AAQ3L7X5"/>
<name>A0AAQ3L7X5_9BACT</name>
<dbReference type="InterPro" id="IPR029063">
    <property type="entry name" value="SAM-dependent_MTases_sf"/>
</dbReference>
<dbReference type="PANTHER" id="PTHR11746">
    <property type="entry name" value="O-METHYLTRANSFERASE"/>
    <property type="match status" value="1"/>
</dbReference>
<sequence>MSHQPPSHPFPPVDDNLLWDLNCSFIHFPTVIVADELGLFAILDEEARTRDAIADKLQLGSRATEAMLGVLTSLKFLTCEGERYYLTPVSKNYLLPSSEYYWGDVFAMNRQLLLGAEPLKRAMLENQTSPYLGKDSDESLIDEWDSGEVDEDTARGFTKCMHALFWGHAQALAAMIDIGPVTRLLDVGGGSGCFSIALSRKNPDLKCTIMDLKPVCLVTQEFIKKLNAADQVDAQAGNMFSPDWPSGYDGVFFSNIFHDWWEERCRLVARNSFEALPSGGRIFLFEMLLDDTRNGPLTCAGFSMFMVYYMRGKQYSACELRSFLEDAGFVDFEVRTIFGYFSLVSARKP</sequence>
<evidence type="ECO:0000259" key="5">
    <source>
        <dbReference type="Pfam" id="PF00891"/>
    </source>
</evidence>
<accession>A0AAQ3L7X5</accession>
<dbReference type="PROSITE" id="PS51683">
    <property type="entry name" value="SAM_OMT_II"/>
    <property type="match status" value="1"/>
</dbReference>
<dbReference type="KEGG" id="puo:RZN69_12995"/>
<proteinExistence type="predicted"/>
<gene>
    <name evidence="7" type="ORF">RZN69_12995</name>
</gene>
<reference evidence="7 8" key="1">
    <citation type="submission" date="2023-10" db="EMBL/GenBank/DDBJ databases">
        <title>Rubellicoccus peritrichatus gen. nov., sp. nov., isolated from an algae of coral reef tank.</title>
        <authorList>
            <person name="Luo J."/>
        </authorList>
    </citation>
    <scope>NUCLEOTIDE SEQUENCE [LARGE SCALE GENOMIC DNA]</scope>
    <source>
        <strain evidence="7 8">CR14</strain>
    </source>
</reference>
<dbReference type="RefSeq" id="WP_317831461.1">
    <property type="nucleotide sequence ID" value="NZ_CP136920.1"/>
</dbReference>
<keyword evidence="1 7" id="KW-0489">Methyltransferase</keyword>
<evidence type="ECO:0000313" key="7">
    <source>
        <dbReference type="EMBL" id="WOO39534.1"/>
    </source>
</evidence>
<evidence type="ECO:0000256" key="1">
    <source>
        <dbReference type="ARBA" id="ARBA00022603"/>
    </source>
</evidence>
<evidence type="ECO:0000313" key="8">
    <source>
        <dbReference type="Proteomes" id="UP001304300"/>
    </source>
</evidence>
<dbReference type="InterPro" id="IPR001077">
    <property type="entry name" value="COMT_C"/>
</dbReference>
<dbReference type="InterPro" id="IPR012967">
    <property type="entry name" value="COMT_dimerisation"/>
</dbReference>
<dbReference type="InterPro" id="IPR036388">
    <property type="entry name" value="WH-like_DNA-bd_sf"/>
</dbReference>